<name>X1JEJ4_9ZZZZ</name>
<gene>
    <name evidence="1" type="ORF">S03H2_71669</name>
</gene>
<accession>X1JEJ4</accession>
<dbReference type="AlphaFoldDB" id="X1JEJ4"/>
<reference evidence="1" key="1">
    <citation type="journal article" date="2014" name="Front. Microbiol.">
        <title>High frequency of phylogenetically diverse reductive dehalogenase-homologous genes in deep subseafloor sedimentary metagenomes.</title>
        <authorList>
            <person name="Kawai M."/>
            <person name="Futagami T."/>
            <person name="Toyoda A."/>
            <person name="Takaki Y."/>
            <person name="Nishi S."/>
            <person name="Hori S."/>
            <person name="Arai W."/>
            <person name="Tsubouchi T."/>
            <person name="Morono Y."/>
            <person name="Uchiyama I."/>
            <person name="Ito T."/>
            <person name="Fujiyama A."/>
            <person name="Inagaki F."/>
            <person name="Takami H."/>
        </authorList>
    </citation>
    <scope>NUCLEOTIDE SEQUENCE</scope>
    <source>
        <strain evidence="1">Expedition CK06-06</strain>
    </source>
</reference>
<organism evidence="1">
    <name type="scientific">marine sediment metagenome</name>
    <dbReference type="NCBI Taxonomy" id="412755"/>
    <lineage>
        <taxon>unclassified sequences</taxon>
        <taxon>metagenomes</taxon>
        <taxon>ecological metagenomes</taxon>
    </lineage>
</organism>
<proteinExistence type="predicted"/>
<dbReference type="EMBL" id="BARU01048075">
    <property type="protein sequence ID" value="GAH93116.1"/>
    <property type="molecule type" value="Genomic_DNA"/>
</dbReference>
<evidence type="ECO:0000313" key="1">
    <source>
        <dbReference type="EMBL" id="GAH93116.1"/>
    </source>
</evidence>
<comment type="caution">
    <text evidence="1">The sequence shown here is derived from an EMBL/GenBank/DDBJ whole genome shotgun (WGS) entry which is preliminary data.</text>
</comment>
<sequence length="67" mass="7666">MKKRYLKMFLILSLVIFGLLSVFNFSFATGQGETAWETLSQEASDYLEMAVSKMEEAIKTYQGVNYP</sequence>
<feature type="non-terminal residue" evidence="1">
    <location>
        <position position="67"/>
    </location>
</feature>
<protein>
    <submittedName>
        <fullName evidence="1">Uncharacterized protein</fullName>
    </submittedName>
</protein>